<dbReference type="Proteomes" id="UP000589036">
    <property type="component" value="Unassembled WGS sequence"/>
</dbReference>
<sequence length="232" mass="23983">MKKTAAALAALLALTACAFEQAPNEAAPPSSSPPSDIVLDTAAEGACGKLDEAIELRNSGDSWDEIDAATAEIEAKTLALESSVEELKGIVLDSPEGEDIDESTARMRDWCVENAGSMEVSSAGASEEAVSHDGAQELISELGEADISCTGYEPVEGAVGAETRGSCYLESGEEVVVSTYASADDVDVQMETHRALGGEVHLLTGPDWTLNSADGGFLEAAQEVLGGTLVME</sequence>
<gene>
    <name evidence="2" type="ORF">HDA32_002307</name>
</gene>
<keyword evidence="1" id="KW-0732">Signal</keyword>
<dbReference type="EMBL" id="JACCCC010000001">
    <property type="protein sequence ID" value="NYE47187.1"/>
    <property type="molecule type" value="Genomic_DNA"/>
</dbReference>
<organism evidence="2 3">
    <name type="scientific">Spinactinospora alkalitolerans</name>
    <dbReference type="NCBI Taxonomy" id="687207"/>
    <lineage>
        <taxon>Bacteria</taxon>
        <taxon>Bacillati</taxon>
        <taxon>Actinomycetota</taxon>
        <taxon>Actinomycetes</taxon>
        <taxon>Streptosporangiales</taxon>
        <taxon>Nocardiopsidaceae</taxon>
        <taxon>Spinactinospora</taxon>
    </lineage>
</organism>
<protein>
    <submittedName>
        <fullName evidence="2">Uncharacterized protein</fullName>
    </submittedName>
</protein>
<comment type="caution">
    <text evidence="2">The sequence shown here is derived from an EMBL/GenBank/DDBJ whole genome shotgun (WGS) entry which is preliminary data.</text>
</comment>
<dbReference type="AlphaFoldDB" id="A0A852TV71"/>
<dbReference type="PROSITE" id="PS51257">
    <property type="entry name" value="PROKAR_LIPOPROTEIN"/>
    <property type="match status" value="1"/>
</dbReference>
<feature type="chain" id="PRO_5038971339" evidence="1">
    <location>
        <begin position="19"/>
        <end position="232"/>
    </location>
</feature>
<reference evidence="2 3" key="1">
    <citation type="submission" date="2020-07" db="EMBL/GenBank/DDBJ databases">
        <title>Sequencing the genomes of 1000 actinobacteria strains.</title>
        <authorList>
            <person name="Klenk H.-P."/>
        </authorList>
    </citation>
    <scope>NUCLEOTIDE SEQUENCE [LARGE SCALE GENOMIC DNA]</scope>
    <source>
        <strain evidence="2 3">CXB654</strain>
    </source>
</reference>
<name>A0A852TV71_9ACTN</name>
<accession>A0A852TV71</accession>
<evidence type="ECO:0000313" key="2">
    <source>
        <dbReference type="EMBL" id="NYE47187.1"/>
    </source>
</evidence>
<evidence type="ECO:0000256" key="1">
    <source>
        <dbReference type="SAM" id="SignalP"/>
    </source>
</evidence>
<keyword evidence="3" id="KW-1185">Reference proteome</keyword>
<evidence type="ECO:0000313" key="3">
    <source>
        <dbReference type="Proteomes" id="UP000589036"/>
    </source>
</evidence>
<proteinExistence type="predicted"/>
<feature type="signal peptide" evidence="1">
    <location>
        <begin position="1"/>
        <end position="18"/>
    </location>
</feature>
<dbReference type="RefSeq" id="WP_179643180.1">
    <property type="nucleotide sequence ID" value="NZ_BAAAYY010000009.1"/>
</dbReference>